<dbReference type="EMBL" id="FBSY01000018">
    <property type="protein sequence ID" value="CUW18551.1"/>
    <property type="molecule type" value="Genomic_DNA"/>
</dbReference>
<evidence type="ECO:0000256" key="1">
    <source>
        <dbReference type="SAM" id="Phobius"/>
    </source>
</evidence>
<keyword evidence="1" id="KW-0812">Transmembrane</keyword>
<comment type="caution">
    <text evidence="2">The sequence shown here is derived from an EMBL/GenBank/DDBJ whole genome shotgun (WGS) entry which is preliminary data.</text>
</comment>
<proteinExistence type="predicted"/>
<keyword evidence="1" id="KW-0472">Membrane</keyword>
<organism evidence="2 3">
    <name type="scientific">Leuconostoc gasicomitatum</name>
    <dbReference type="NCBI Taxonomy" id="115778"/>
    <lineage>
        <taxon>Bacteria</taxon>
        <taxon>Bacillati</taxon>
        <taxon>Bacillota</taxon>
        <taxon>Bacilli</taxon>
        <taxon>Lactobacillales</taxon>
        <taxon>Lactobacillaceae</taxon>
        <taxon>Leuconostoc</taxon>
        <taxon>Leuconostoc gelidum group</taxon>
    </lineage>
</organism>
<feature type="transmembrane region" description="Helical" evidence="1">
    <location>
        <begin position="65"/>
        <end position="84"/>
    </location>
</feature>
<dbReference type="RefSeq" id="WP_089997799.1">
    <property type="nucleotide sequence ID" value="NZ_FBSY01000018.1"/>
</dbReference>
<gene>
    <name evidence="2" type="ORF">C122C_0741</name>
</gene>
<evidence type="ECO:0000313" key="3">
    <source>
        <dbReference type="Proteomes" id="UP000199271"/>
    </source>
</evidence>
<feature type="transmembrane region" description="Helical" evidence="1">
    <location>
        <begin position="7"/>
        <end position="28"/>
    </location>
</feature>
<protein>
    <submittedName>
        <fullName evidence="2">Integral membrane protein</fullName>
    </submittedName>
</protein>
<reference evidence="2 3" key="1">
    <citation type="submission" date="2015-12" db="EMBL/GenBank/DDBJ databases">
        <authorList>
            <person name="Andreevskaya M."/>
        </authorList>
    </citation>
    <scope>NUCLEOTIDE SEQUENCE [LARGE SCALE GENOMIC DNA]</scope>
    <source>
        <strain evidence="2 3">C122c</strain>
    </source>
</reference>
<feature type="transmembrane region" description="Helical" evidence="1">
    <location>
        <begin position="40"/>
        <end position="58"/>
    </location>
</feature>
<dbReference type="InterPro" id="IPR004316">
    <property type="entry name" value="SWEET_rpt"/>
</dbReference>
<sequence length="86" mass="9468">MRNRIHDFVGSIGATIGLLVFLAYIPQIISNLNGEKGQPWPPLVAAISCLLWVIYGFTAEPKKDYILIVPNVAGVIFGLITFFTSF</sequence>
<accession>A0ABM9V8Q6</accession>
<evidence type="ECO:0000313" key="2">
    <source>
        <dbReference type="EMBL" id="CUW18551.1"/>
    </source>
</evidence>
<dbReference type="Gene3D" id="1.20.1280.290">
    <property type="match status" value="1"/>
</dbReference>
<dbReference type="Proteomes" id="UP000199271">
    <property type="component" value="Unassembled WGS sequence"/>
</dbReference>
<keyword evidence="1" id="KW-1133">Transmembrane helix</keyword>
<dbReference type="Pfam" id="PF03083">
    <property type="entry name" value="MtN3_slv"/>
    <property type="match status" value="1"/>
</dbReference>
<name>A0ABM9V8Q6_9LACO</name>
<keyword evidence="3" id="KW-1185">Reference proteome</keyword>